<dbReference type="GO" id="GO:0003677">
    <property type="term" value="F:DNA binding"/>
    <property type="evidence" value="ECO:0007669"/>
    <property type="project" value="UniProtKB-UniRule"/>
</dbReference>
<dbReference type="GO" id="GO:0015074">
    <property type="term" value="P:DNA integration"/>
    <property type="evidence" value="ECO:0007669"/>
    <property type="project" value="UniProtKB-KW"/>
</dbReference>
<dbReference type="InterPro" id="IPR038488">
    <property type="entry name" value="Integrase_DNA-bd_sf"/>
</dbReference>
<evidence type="ECO:0000259" key="7">
    <source>
        <dbReference type="PROSITE" id="PS51900"/>
    </source>
</evidence>
<keyword evidence="2" id="KW-0229">DNA integration</keyword>
<accession>A0AAW9RWD9</accession>
<proteinExistence type="inferred from homology"/>
<dbReference type="Pfam" id="PF22022">
    <property type="entry name" value="Phage_int_M"/>
    <property type="match status" value="1"/>
</dbReference>
<dbReference type="Proteomes" id="UP001378188">
    <property type="component" value="Unassembled WGS sequence"/>
</dbReference>
<dbReference type="Pfam" id="PF13356">
    <property type="entry name" value="Arm-DNA-bind_3"/>
    <property type="match status" value="1"/>
</dbReference>
<dbReference type="InterPro" id="IPR044068">
    <property type="entry name" value="CB"/>
</dbReference>
<keyword evidence="3 5" id="KW-0238">DNA-binding</keyword>
<dbReference type="InterPro" id="IPR025166">
    <property type="entry name" value="Integrase_DNA_bind_dom"/>
</dbReference>
<keyword evidence="9" id="KW-1185">Reference proteome</keyword>
<dbReference type="SUPFAM" id="SSF56349">
    <property type="entry name" value="DNA breaking-rejoining enzymes"/>
    <property type="match status" value="1"/>
</dbReference>
<dbReference type="RefSeq" id="WP_340330911.1">
    <property type="nucleotide sequence ID" value="NZ_JAZHOF010000007.1"/>
</dbReference>
<evidence type="ECO:0000256" key="5">
    <source>
        <dbReference type="PROSITE-ProRule" id="PRU01248"/>
    </source>
</evidence>
<sequence>MKLTDAKIRNAKPTDRAFKLADGAGLTLHVKPNGSKLWLFRYRVGARERTLSIGPYPEVSLADAREARDRARGEIRDGRDPGDVKKLRKLAGQTAAANTFEAMAREWHTLNCPGWTETHAADVIGSLERDVFPHLGAIPLRDIDAPAVLAVIRAIEARPAIETARRIRQRISAVFVYAISTGRAENDPAATVKGALAPLRKGRQPAITDLDEARQMLRRVDEETAHPVTKLAIRLLALTAVRPGTLATTPWTEWTDLDTEKPVWRVPAARMKMRLANKDDAARDHFVPLPRQAVEAIDALRSLSGRSPYAFPNARFSHKPMSENAMGYLLNRAGYHSKHVPHGWRATFSSVMNERYPADHRVIEAMLAHSPKDKVEAAYNRAAHMARRRELAQAWADLLMEGATPLDAILIAPRR</sequence>
<dbReference type="CDD" id="cd00801">
    <property type="entry name" value="INT_P4_C"/>
    <property type="match status" value="1"/>
</dbReference>
<dbReference type="PANTHER" id="PTHR30629">
    <property type="entry name" value="PROPHAGE INTEGRASE"/>
    <property type="match status" value="1"/>
</dbReference>
<evidence type="ECO:0000313" key="8">
    <source>
        <dbReference type="EMBL" id="MEJ8573210.1"/>
    </source>
</evidence>
<dbReference type="Gene3D" id="1.10.443.10">
    <property type="entry name" value="Intergrase catalytic core"/>
    <property type="match status" value="1"/>
</dbReference>
<organism evidence="8 9">
    <name type="scientific">Microbaculum marinum</name>
    <dbReference type="NCBI Taxonomy" id="1764581"/>
    <lineage>
        <taxon>Bacteria</taxon>
        <taxon>Pseudomonadati</taxon>
        <taxon>Pseudomonadota</taxon>
        <taxon>Alphaproteobacteria</taxon>
        <taxon>Hyphomicrobiales</taxon>
        <taxon>Tepidamorphaceae</taxon>
        <taxon>Microbaculum</taxon>
    </lineage>
</organism>
<dbReference type="Pfam" id="PF00589">
    <property type="entry name" value="Phage_integrase"/>
    <property type="match status" value="1"/>
</dbReference>
<dbReference type="AlphaFoldDB" id="A0AAW9RWD9"/>
<evidence type="ECO:0000256" key="3">
    <source>
        <dbReference type="ARBA" id="ARBA00023125"/>
    </source>
</evidence>
<dbReference type="PROSITE" id="PS51900">
    <property type="entry name" value="CB"/>
    <property type="match status" value="1"/>
</dbReference>
<dbReference type="InterPro" id="IPR011010">
    <property type="entry name" value="DNA_brk_join_enz"/>
</dbReference>
<dbReference type="InterPro" id="IPR002104">
    <property type="entry name" value="Integrase_catalytic"/>
</dbReference>
<comment type="caution">
    <text evidence="8">The sequence shown here is derived from an EMBL/GenBank/DDBJ whole genome shotgun (WGS) entry which is preliminary data.</text>
</comment>
<evidence type="ECO:0000256" key="4">
    <source>
        <dbReference type="ARBA" id="ARBA00023172"/>
    </source>
</evidence>
<dbReference type="InterPro" id="IPR013762">
    <property type="entry name" value="Integrase-like_cat_sf"/>
</dbReference>
<keyword evidence="4" id="KW-0233">DNA recombination</keyword>
<feature type="domain" description="Tyr recombinase" evidence="6">
    <location>
        <begin position="203"/>
        <end position="396"/>
    </location>
</feature>
<dbReference type="PANTHER" id="PTHR30629:SF2">
    <property type="entry name" value="PROPHAGE INTEGRASE INTS-RELATED"/>
    <property type="match status" value="1"/>
</dbReference>
<evidence type="ECO:0000256" key="2">
    <source>
        <dbReference type="ARBA" id="ARBA00022908"/>
    </source>
</evidence>
<dbReference type="Gene3D" id="1.10.150.130">
    <property type="match status" value="1"/>
</dbReference>
<name>A0AAW9RWD9_9HYPH</name>
<evidence type="ECO:0000256" key="1">
    <source>
        <dbReference type="ARBA" id="ARBA00008857"/>
    </source>
</evidence>
<dbReference type="Gene3D" id="3.30.160.390">
    <property type="entry name" value="Integrase, DNA-binding domain"/>
    <property type="match status" value="1"/>
</dbReference>
<protein>
    <submittedName>
        <fullName evidence="8">Integrase arm-type DNA-binding domain-containing protein</fullName>
    </submittedName>
</protein>
<dbReference type="InterPro" id="IPR050808">
    <property type="entry name" value="Phage_Integrase"/>
</dbReference>
<evidence type="ECO:0000259" key="6">
    <source>
        <dbReference type="PROSITE" id="PS51898"/>
    </source>
</evidence>
<dbReference type="InterPro" id="IPR053876">
    <property type="entry name" value="Phage_int_M"/>
</dbReference>
<reference evidence="8 9" key="1">
    <citation type="submission" date="2024-02" db="EMBL/GenBank/DDBJ databases">
        <title>Genome analysis and characterization of Microbaculum marinisediminis sp. nov., isolated from marine sediment.</title>
        <authorList>
            <person name="Du Z.-J."/>
            <person name="Ye Y.-Q."/>
            <person name="Zhang Z.-R."/>
            <person name="Yuan S.-M."/>
            <person name="Zhang X.-Y."/>
        </authorList>
    </citation>
    <scope>NUCLEOTIDE SEQUENCE [LARGE SCALE GENOMIC DNA]</scope>
    <source>
        <strain evidence="8 9">SDUM1044001</strain>
    </source>
</reference>
<dbReference type="GO" id="GO:0006310">
    <property type="term" value="P:DNA recombination"/>
    <property type="evidence" value="ECO:0007669"/>
    <property type="project" value="UniProtKB-KW"/>
</dbReference>
<dbReference type="InterPro" id="IPR010998">
    <property type="entry name" value="Integrase_recombinase_N"/>
</dbReference>
<dbReference type="EMBL" id="JAZHOF010000007">
    <property type="protein sequence ID" value="MEJ8573210.1"/>
    <property type="molecule type" value="Genomic_DNA"/>
</dbReference>
<feature type="domain" description="Core-binding (CB)" evidence="7">
    <location>
        <begin position="98"/>
        <end position="179"/>
    </location>
</feature>
<comment type="similarity">
    <text evidence="1">Belongs to the 'phage' integrase family.</text>
</comment>
<dbReference type="PROSITE" id="PS51898">
    <property type="entry name" value="TYR_RECOMBINASE"/>
    <property type="match status" value="1"/>
</dbReference>
<gene>
    <name evidence="8" type="ORF">V3328_17090</name>
</gene>
<evidence type="ECO:0000313" key="9">
    <source>
        <dbReference type="Proteomes" id="UP001378188"/>
    </source>
</evidence>